<gene>
    <name evidence="3" type="ORF">PG2T_05785</name>
</gene>
<dbReference type="AlphaFoldDB" id="A0A1B1YXJ1"/>
<keyword evidence="1" id="KW-0436">Ligase</keyword>
<proteinExistence type="predicted"/>
<accession>A0A1B1YXJ1</accession>
<dbReference type="KEGG" id="gbi:PG2T_05785"/>
<dbReference type="InterPro" id="IPR000873">
    <property type="entry name" value="AMP-dep_synth/lig_dom"/>
</dbReference>
<dbReference type="InterPro" id="IPR020845">
    <property type="entry name" value="AMP-binding_CS"/>
</dbReference>
<dbReference type="Pfam" id="PF23562">
    <property type="entry name" value="AMP-binding_C_3"/>
    <property type="match status" value="1"/>
</dbReference>
<dbReference type="Gene3D" id="3.40.50.12780">
    <property type="entry name" value="N-terminal domain of ligase-like"/>
    <property type="match status" value="1"/>
</dbReference>
<dbReference type="STRING" id="1810504.PG2T_05785"/>
<evidence type="ECO:0000313" key="4">
    <source>
        <dbReference type="Proteomes" id="UP000092952"/>
    </source>
</evidence>
<dbReference type="GO" id="GO:0016874">
    <property type="term" value="F:ligase activity"/>
    <property type="evidence" value="ECO:0007669"/>
    <property type="project" value="UniProtKB-KW"/>
</dbReference>
<evidence type="ECO:0000256" key="1">
    <source>
        <dbReference type="ARBA" id="ARBA00022598"/>
    </source>
</evidence>
<name>A0A1B1YXJ1_9GAMM</name>
<dbReference type="EMBL" id="CP014671">
    <property type="protein sequence ID" value="ANX05511.1"/>
    <property type="molecule type" value="Genomic_DNA"/>
</dbReference>
<feature type="domain" description="AMP-dependent synthetase/ligase" evidence="2">
    <location>
        <begin position="7"/>
        <end position="328"/>
    </location>
</feature>
<dbReference type="PANTHER" id="PTHR43767">
    <property type="entry name" value="LONG-CHAIN-FATTY-ACID--COA LIGASE"/>
    <property type="match status" value="1"/>
</dbReference>
<reference evidence="4" key="1">
    <citation type="submission" date="2016-03" db="EMBL/GenBank/DDBJ databases">
        <title>Complete genome sequence of Solimmundus cernigliae, representing a novel lineage of polycyclic aromatic hydrocarbon degraders within the Gammaproteobacteria.</title>
        <authorList>
            <person name="Singleton D.R."/>
            <person name="Dickey A.N."/>
            <person name="Scholl E.H."/>
            <person name="Wright F.A."/>
            <person name="Aitken M.D."/>
        </authorList>
    </citation>
    <scope>NUCLEOTIDE SEQUENCE [LARGE SCALE GENOMIC DNA]</scope>
    <source>
        <strain evidence="4">TR3.2</strain>
    </source>
</reference>
<sequence length="492" mass="51587">MWRELLRRAALQPRAPLVNGSSEALTAHELVAAVERAAATLQRAAVRTLALRADNGPAWIVIDLACQQAGVRLVPLPLFFAPQQLAHVFATAGIDALAAPRPDWPGSPLAGAAQAAGELAGLPLWRLAPGPARMPSGTAKITFTSGSTGTPKGVCLSAEHPLRVAQSLAEMIALPGVRHLCLLPLATLLENVGGVYAPLLSRGSVVVPGLAELGLHGSSGVDAAALTTAIDRHRPHSMILVPQLLQALVAAMQRGWRAPASLRFVAVGGARVPVSLIVAARRGGLPVYEGYGLSECASVVSLNTPAADRPGTAGRPLPHLRLGVRDGELTVSGSSFLGYLGAPESWRPERVHTGDLGGLDADGFVQVQGRRDNLIVTSFGRNLSPEWVEAELLAGPLLGQAVLFGSARPHCVALLWPCDTGTPDAAIDDWLAAVNARLPDYARIHAWHRLPAPLSAADGLLTGNGRPRRDAIARHYAAQIAALYDTQELCTE</sequence>
<dbReference type="InterPro" id="IPR042099">
    <property type="entry name" value="ANL_N_sf"/>
</dbReference>
<evidence type="ECO:0000259" key="2">
    <source>
        <dbReference type="Pfam" id="PF00501"/>
    </source>
</evidence>
<dbReference type="InterPro" id="IPR050237">
    <property type="entry name" value="ATP-dep_AMP-bd_enzyme"/>
</dbReference>
<dbReference type="Proteomes" id="UP000092952">
    <property type="component" value="Chromosome"/>
</dbReference>
<dbReference type="InParanoid" id="A0A1B1YXJ1"/>
<dbReference type="PANTHER" id="PTHR43767:SF8">
    <property type="entry name" value="LONG-CHAIN-FATTY-ACID--COA LIGASE"/>
    <property type="match status" value="1"/>
</dbReference>
<dbReference type="SUPFAM" id="SSF56801">
    <property type="entry name" value="Acetyl-CoA synthetase-like"/>
    <property type="match status" value="1"/>
</dbReference>
<dbReference type="PROSITE" id="PS00455">
    <property type="entry name" value="AMP_BINDING"/>
    <property type="match status" value="1"/>
</dbReference>
<protein>
    <recommendedName>
        <fullName evidence="2">AMP-dependent synthetase/ligase domain-containing protein</fullName>
    </recommendedName>
</protein>
<keyword evidence="4" id="KW-1185">Reference proteome</keyword>
<evidence type="ECO:0000313" key="3">
    <source>
        <dbReference type="EMBL" id="ANX05511.1"/>
    </source>
</evidence>
<organism evidence="3 4">
    <name type="scientific">Immundisolibacter cernigliae</name>
    <dbReference type="NCBI Taxonomy" id="1810504"/>
    <lineage>
        <taxon>Bacteria</taxon>
        <taxon>Pseudomonadati</taxon>
        <taxon>Pseudomonadota</taxon>
        <taxon>Gammaproteobacteria</taxon>
        <taxon>Immundisolibacterales</taxon>
        <taxon>Immundisolibacteraceae</taxon>
        <taxon>Immundisolibacter</taxon>
    </lineage>
</organism>
<dbReference type="Pfam" id="PF00501">
    <property type="entry name" value="AMP-binding"/>
    <property type="match status" value="1"/>
</dbReference>